<dbReference type="KEGG" id="acob:P0Y56_04005"/>
<dbReference type="AlphaFoldDB" id="A0AAJ5X8D4"/>
<sequence>MRFRLLPALLLTAALGACVPKPAVVPPTPRPVPAPTPAPAPAPRPTPAPVPTWSSWMDAPRTPGDWFYKRMGQATYAVYGNSDTDFVFVMRCDLTARTIALGRVSAQTAARPLRIRTETAERTVTALPRQGSIETLLAFDLQPRDPLLDAMALSKGRFAIEAAGETPLYLPSWPEVSRVIEDCR</sequence>
<name>A0AAJ5X8D4_9SPHN</name>
<dbReference type="PROSITE" id="PS51257">
    <property type="entry name" value="PROKAR_LIPOPROTEIN"/>
    <property type="match status" value="1"/>
</dbReference>
<evidence type="ECO:0000256" key="1">
    <source>
        <dbReference type="SAM" id="MobiDB-lite"/>
    </source>
</evidence>
<feature type="chain" id="PRO_5042605709" description="Lipoprotein" evidence="2">
    <location>
        <begin position="24"/>
        <end position="184"/>
    </location>
</feature>
<reference evidence="3" key="1">
    <citation type="submission" date="2023-03" db="EMBL/GenBank/DDBJ databases">
        <title>Andean soil-derived lignocellulolytic bacterial consortium as a source of novel taxa and putative plastic-active enzymes.</title>
        <authorList>
            <person name="Diaz-Garcia L."/>
            <person name="Chuvochina M."/>
            <person name="Feuerriegel G."/>
            <person name="Bunk B."/>
            <person name="Sproer C."/>
            <person name="Streit W.R."/>
            <person name="Rodriguez L.M."/>
            <person name="Overmann J."/>
            <person name="Jimenez D.J."/>
        </authorList>
    </citation>
    <scope>NUCLEOTIDE SEQUENCE</scope>
    <source>
        <strain evidence="3">MAG 26</strain>
    </source>
</reference>
<gene>
    <name evidence="3" type="ORF">P0Y56_04005</name>
</gene>
<feature type="signal peptide" evidence="2">
    <location>
        <begin position="1"/>
        <end position="23"/>
    </location>
</feature>
<evidence type="ECO:0008006" key="5">
    <source>
        <dbReference type="Google" id="ProtNLM"/>
    </source>
</evidence>
<organism evidence="3 4">
    <name type="scientific">Candidatus Andeanibacterium colombiense</name>
    <dbReference type="NCBI Taxonomy" id="3121345"/>
    <lineage>
        <taxon>Bacteria</taxon>
        <taxon>Pseudomonadati</taxon>
        <taxon>Pseudomonadota</taxon>
        <taxon>Alphaproteobacteria</taxon>
        <taxon>Sphingomonadales</taxon>
        <taxon>Sphingomonadaceae</taxon>
        <taxon>Candidatus Andeanibacterium</taxon>
    </lineage>
</organism>
<keyword evidence="2" id="KW-0732">Signal</keyword>
<dbReference type="Proteomes" id="UP001218362">
    <property type="component" value="Chromosome"/>
</dbReference>
<evidence type="ECO:0000313" key="3">
    <source>
        <dbReference type="EMBL" id="WEK47463.1"/>
    </source>
</evidence>
<evidence type="ECO:0000256" key="2">
    <source>
        <dbReference type="SAM" id="SignalP"/>
    </source>
</evidence>
<proteinExistence type="predicted"/>
<dbReference type="EMBL" id="CP119316">
    <property type="protein sequence ID" value="WEK47463.1"/>
    <property type="molecule type" value="Genomic_DNA"/>
</dbReference>
<evidence type="ECO:0000313" key="4">
    <source>
        <dbReference type="Proteomes" id="UP001218362"/>
    </source>
</evidence>
<accession>A0AAJ5X8D4</accession>
<protein>
    <recommendedName>
        <fullName evidence="5">Lipoprotein</fullName>
    </recommendedName>
</protein>
<feature type="compositionally biased region" description="Pro residues" evidence="1">
    <location>
        <begin position="30"/>
        <end position="50"/>
    </location>
</feature>
<feature type="region of interest" description="Disordered" evidence="1">
    <location>
        <begin position="30"/>
        <end position="55"/>
    </location>
</feature>